<evidence type="ECO:0000313" key="1">
    <source>
        <dbReference type="EMBL" id="QNA45062.1"/>
    </source>
</evidence>
<reference evidence="2" key="1">
    <citation type="submission" date="2020-08" db="EMBL/GenBank/DDBJ databases">
        <title>Lacibacter sp. S13-6-6 genome sequencing.</title>
        <authorList>
            <person name="Jin L."/>
        </authorList>
    </citation>
    <scope>NUCLEOTIDE SEQUENCE [LARGE SCALE GENOMIC DNA]</scope>
    <source>
        <strain evidence="2">S13-6-6</strain>
    </source>
</reference>
<proteinExistence type="predicted"/>
<dbReference type="EMBL" id="CP060007">
    <property type="protein sequence ID" value="QNA45062.1"/>
    <property type="molecule type" value="Genomic_DNA"/>
</dbReference>
<dbReference type="Proteomes" id="UP000515344">
    <property type="component" value="Chromosome"/>
</dbReference>
<keyword evidence="2" id="KW-1185">Reference proteome</keyword>
<gene>
    <name evidence="1" type="ORF">H4075_02365</name>
</gene>
<accession>A0A7G5XHV9</accession>
<dbReference type="RefSeq" id="WP_182803790.1">
    <property type="nucleotide sequence ID" value="NZ_CP060007.1"/>
</dbReference>
<protein>
    <recommendedName>
        <fullName evidence="3">Outer membrane protein beta-barrel domain-containing protein</fullName>
    </recommendedName>
</protein>
<dbReference type="AlphaFoldDB" id="A0A7G5XHV9"/>
<sequence>MPGDDLYKKLNEPAPDAFPKFEEESWRKMEVLLDKHLPENNGKPFPYILLLSCVILASLTTFLPARRASQPGEGITSSTKSLIAKPVSSIVKTEVQSPSVAVEEKNDRSTDLEIQTKKISTTEIVKIEPNRKTAALFQTEKDELKQKEFVINAAPEVTAEVSLTQTGKAVSLSNWNNFLLLTNEPAKNNRSLVVTNEKNSAIRKPVKNNFSFTFSAGLETPGTSFNTLGRLTPVVGIGVMYSIGEKIILRTGVASASKIYAAHDKDYNPANNYWASYTYFKKIDADCKVIEIPLGIAYRVVNGKKTNVYVSAGSSSVIMRKEAYNYYYKNQAGRDTVTHRAWNNNSFHLFSSVNFSAIAERKLSNRFSLMAEPGIKIPSGGIGVGKIRLYNAGLTVTAKFKLR</sequence>
<name>A0A7G5XHV9_9BACT</name>
<evidence type="ECO:0008006" key="3">
    <source>
        <dbReference type="Google" id="ProtNLM"/>
    </source>
</evidence>
<dbReference type="KEGG" id="lacs:H4075_02365"/>
<evidence type="ECO:0000313" key="2">
    <source>
        <dbReference type="Proteomes" id="UP000515344"/>
    </source>
</evidence>
<organism evidence="1 2">
    <name type="scientific">Lacibacter sediminis</name>
    <dbReference type="NCBI Taxonomy" id="2760713"/>
    <lineage>
        <taxon>Bacteria</taxon>
        <taxon>Pseudomonadati</taxon>
        <taxon>Bacteroidota</taxon>
        <taxon>Chitinophagia</taxon>
        <taxon>Chitinophagales</taxon>
        <taxon>Chitinophagaceae</taxon>
        <taxon>Lacibacter</taxon>
    </lineage>
</organism>